<evidence type="ECO:0000259" key="1">
    <source>
        <dbReference type="Pfam" id="PF13966"/>
    </source>
</evidence>
<evidence type="ECO:0000313" key="3">
    <source>
        <dbReference type="Proteomes" id="UP001054889"/>
    </source>
</evidence>
<keyword evidence="3" id="KW-1185">Reference proteome</keyword>
<dbReference type="AlphaFoldDB" id="A0AAV5C068"/>
<dbReference type="InterPro" id="IPR026960">
    <property type="entry name" value="RVT-Znf"/>
</dbReference>
<sequence length="155" mass="18894">MWKSCCKSRIKFFFWLLLRDRINTRNLLRRKTRTLDFYNCELCAQDVEETLLHLFFECSFSQNCWHYLGIHRNLNLQPDAMLLQARENFQSRIFREILMVACWTLWCYRNRVIFDEAPTSFGAWKHLFLEEIMLVRPRAKPSVQSRLDLFFNSLL</sequence>
<dbReference type="EMBL" id="BQKI01000003">
    <property type="protein sequence ID" value="GJM91631.1"/>
    <property type="molecule type" value="Genomic_DNA"/>
</dbReference>
<proteinExistence type="predicted"/>
<comment type="caution">
    <text evidence="2">The sequence shown here is derived from an EMBL/GenBank/DDBJ whole genome shotgun (WGS) entry which is preliminary data.</text>
</comment>
<evidence type="ECO:0000313" key="2">
    <source>
        <dbReference type="EMBL" id="GJM91631.1"/>
    </source>
</evidence>
<reference evidence="2" key="1">
    <citation type="journal article" date="2018" name="DNA Res.">
        <title>Multiple hybrid de novo genome assembly of finger millet, an orphan allotetraploid crop.</title>
        <authorList>
            <person name="Hatakeyama M."/>
            <person name="Aluri S."/>
            <person name="Balachadran M.T."/>
            <person name="Sivarajan S.R."/>
            <person name="Patrignani A."/>
            <person name="Gruter S."/>
            <person name="Poveda L."/>
            <person name="Shimizu-Inatsugi R."/>
            <person name="Baeten J."/>
            <person name="Francoijs K.J."/>
            <person name="Nataraja K.N."/>
            <person name="Reddy Y.A.N."/>
            <person name="Phadnis S."/>
            <person name="Ravikumar R.L."/>
            <person name="Schlapbach R."/>
            <person name="Sreeman S.M."/>
            <person name="Shimizu K.K."/>
        </authorList>
    </citation>
    <scope>NUCLEOTIDE SEQUENCE</scope>
</reference>
<name>A0AAV5C068_ELECO</name>
<organism evidence="2 3">
    <name type="scientific">Eleusine coracana subsp. coracana</name>
    <dbReference type="NCBI Taxonomy" id="191504"/>
    <lineage>
        <taxon>Eukaryota</taxon>
        <taxon>Viridiplantae</taxon>
        <taxon>Streptophyta</taxon>
        <taxon>Embryophyta</taxon>
        <taxon>Tracheophyta</taxon>
        <taxon>Spermatophyta</taxon>
        <taxon>Magnoliopsida</taxon>
        <taxon>Liliopsida</taxon>
        <taxon>Poales</taxon>
        <taxon>Poaceae</taxon>
        <taxon>PACMAD clade</taxon>
        <taxon>Chloridoideae</taxon>
        <taxon>Cynodonteae</taxon>
        <taxon>Eleusininae</taxon>
        <taxon>Eleusine</taxon>
    </lineage>
</organism>
<feature type="domain" description="Reverse transcriptase zinc-binding" evidence="1">
    <location>
        <begin position="1"/>
        <end position="65"/>
    </location>
</feature>
<dbReference type="Proteomes" id="UP001054889">
    <property type="component" value="Unassembled WGS sequence"/>
</dbReference>
<reference evidence="2" key="2">
    <citation type="submission" date="2021-12" db="EMBL/GenBank/DDBJ databases">
        <title>Resequencing data analysis of finger millet.</title>
        <authorList>
            <person name="Hatakeyama M."/>
            <person name="Aluri S."/>
            <person name="Balachadran M.T."/>
            <person name="Sivarajan S.R."/>
            <person name="Poveda L."/>
            <person name="Shimizu-Inatsugi R."/>
            <person name="Schlapbach R."/>
            <person name="Sreeman S.M."/>
            <person name="Shimizu K.K."/>
        </authorList>
    </citation>
    <scope>NUCLEOTIDE SEQUENCE</scope>
</reference>
<accession>A0AAV5C068</accession>
<gene>
    <name evidence="2" type="primary">ga08027</name>
    <name evidence="2" type="ORF">PR202_ga08027</name>
</gene>
<dbReference type="Pfam" id="PF13966">
    <property type="entry name" value="zf-RVT"/>
    <property type="match status" value="1"/>
</dbReference>
<protein>
    <recommendedName>
        <fullName evidence="1">Reverse transcriptase zinc-binding domain-containing protein</fullName>
    </recommendedName>
</protein>